<feature type="transmembrane region" description="Helical" evidence="11">
    <location>
        <begin position="129"/>
        <end position="151"/>
    </location>
</feature>
<evidence type="ECO:0000256" key="3">
    <source>
        <dbReference type="ARBA" id="ARBA00022449"/>
    </source>
</evidence>
<dbReference type="EMBL" id="QYBB01000006">
    <property type="protein sequence ID" value="RYC32613.1"/>
    <property type="molecule type" value="Genomic_DNA"/>
</dbReference>
<dbReference type="GO" id="GO:0015297">
    <property type="term" value="F:antiporter activity"/>
    <property type="evidence" value="ECO:0007669"/>
    <property type="project" value="UniProtKB-KW"/>
</dbReference>
<dbReference type="RefSeq" id="WP_129225155.1">
    <property type="nucleotide sequence ID" value="NZ_QYBB01000006.1"/>
</dbReference>
<evidence type="ECO:0000256" key="7">
    <source>
        <dbReference type="ARBA" id="ARBA00022989"/>
    </source>
</evidence>
<keyword evidence="8" id="KW-0406">Ion transport</keyword>
<comment type="caution">
    <text evidence="13">The sequence shown here is derived from an EMBL/GenBank/DDBJ whole genome shotgun (WGS) entry which is preliminary data.</text>
</comment>
<keyword evidence="2" id="KW-0813">Transport</keyword>
<dbReference type="Gene3D" id="3.40.50.720">
    <property type="entry name" value="NAD(P)-binding Rossmann-like Domain"/>
    <property type="match status" value="1"/>
</dbReference>
<dbReference type="PANTHER" id="PTHR46157">
    <property type="entry name" value="K(+) EFFLUX ANTIPORTER 3, CHLOROPLASTIC"/>
    <property type="match status" value="1"/>
</dbReference>
<feature type="transmembrane region" description="Helical" evidence="11">
    <location>
        <begin position="163"/>
        <end position="185"/>
    </location>
</feature>
<organism evidence="13 14">
    <name type="scientific">Lichenibacterium minor</name>
    <dbReference type="NCBI Taxonomy" id="2316528"/>
    <lineage>
        <taxon>Bacteria</taxon>
        <taxon>Pseudomonadati</taxon>
        <taxon>Pseudomonadota</taxon>
        <taxon>Alphaproteobacteria</taxon>
        <taxon>Hyphomicrobiales</taxon>
        <taxon>Lichenihabitantaceae</taxon>
        <taxon>Lichenibacterium</taxon>
    </lineage>
</organism>
<feature type="transmembrane region" description="Helical" evidence="11">
    <location>
        <begin position="312"/>
        <end position="334"/>
    </location>
</feature>
<dbReference type="InterPro" id="IPR036291">
    <property type="entry name" value="NAD(P)-bd_dom_sf"/>
</dbReference>
<protein>
    <submittedName>
        <fullName evidence="13">Potassium transporter TrkA</fullName>
    </submittedName>
</protein>
<dbReference type="Proteomes" id="UP000290759">
    <property type="component" value="Unassembled WGS sequence"/>
</dbReference>
<dbReference type="PANTHER" id="PTHR46157:SF4">
    <property type="entry name" value="K(+) EFFLUX ANTIPORTER 3, CHLOROPLASTIC"/>
    <property type="match status" value="1"/>
</dbReference>
<dbReference type="Pfam" id="PF00999">
    <property type="entry name" value="Na_H_Exchanger"/>
    <property type="match status" value="1"/>
</dbReference>
<dbReference type="SUPFAM" id="SSF51735">
    <property type="entry name" value="NAD(P)-binding Rossmann-fold domains"/>
    <property type="match status" value="1"/>
</dbReference>
<dbReference type="FunFam" id="3.40.50.720:FF:000036">
    <property type="entry name" value="Glutathione-regulated potassium-efflux system protein KefB"/>
    <property type="match status" value="1"/>
</dbReference>
<dbReference type="GO" id="GO:1902600">
    <property type="term" value="P:proton transmembrane transport"/>
    <property type="evidence" value="ECO:0007669"/>
    <property type="project" value="InterPro"/>
</dbReference>
<dbReference type="GO" id="GO:0006813">
    <property type="term" value="P:potassium ion transport"/>
    <property type="evidence" value="ECO:0007669"/>
    <property type="project" value="UniProtKB-KW"/>
</dbReference>
<evidence type="ECO:0000256" key="4">
    <source>
        <dbReference type="ARBA" id="ARBA00022538"/>
    </source>
</evidence>
<reference evidence="13 14" key="1">
    <citation type="submission" date="2018-12" db="EMBL/GenBank/DDBJ databases">
        <authorList>
            <person name="Grouzdev D.S."/>
            <person name="Krutkina M.S."/>
        </authorList>
    </citation>
    <scope>NUCLEOTIDE SEQUENCE [LARGE SCALE GENOMIC DNA]</scope>
    <source>
        <strain evidence="13 14">RmlP026</strain>
    </source>
</reference>
<evidence type="ECO:0000256" key="5">
    <source>
        <dbReference type="ARBA" id="ARBA00022692"/>
    </source>
</evidence>
<comment type="subcellular location">
    <subcellularLocation>
        <location evidence="1">Endomembrane system</location>
        <topology evidence="1">Multi-pass membrane protein</topology>
    </subcellularLocation>
</comment>
<evidence type="ECO:0000259" key="12">
    <source>
        <dbReference type="PROSITE" id="PS51201"/>
    </source>
</evidence>
<name>A0A4Q2U7E5_9HYPH</name>
<keyword evidence="6" id="KW-0630">Potassium</keyword>
<accession>A0A4Q2U7E5</accession>
<evidence type="ECO:0000256" key="2">
    <source>
        <dbReference type="ARBA" id="ARBA00022448"/>
    </source>
</evidence>
<keyword evidence="9 11" id="KW-0472">Membrane</keyword>
<sequence>MAGQAIPDGTREMLVFLGTAGIAVPLFHRLRVSPVLGFLIAGVALGPYGLGWLARAVPAFSLLSIGNARRLDDIAELGVVFLLFMVGLELSFERLSRLRRLVFGFGALQLALSAAVIALPAVALGLAPAAAIVLGLALALSSTAVTVPVLAERRHLNSSAGRTVFSVLLFQDLAVAPLLFTVTALSTPRDAGLGVALLVTLGPAVLALALIVLLGRTILRPLFHVVAATKSTEFFMAACLLVVIGTGAVAVAGGLSMSLGAFLAGLLLAETEFRREIEVTIEPFKGLLLGLFFVSISVGLDLGAIAARPELIAALCLGVVALKALIVYGLARLFRLSRGVSGEVALLLGPSGEFAFVLVAQAAAAGLLPGPVAHVTTVAVTLTMMLIPLLARLGERVGRRPAALPVPAEPPPDDGEARVIIVGYGRVGRLVGEMVALHGLPFIAVDGDARLVRRERDAGAPVYYGDARRHDFLEKCGLGAARGLVVTLNDPRVAEEVVEAARAERADLTVVARARDAEHARRLYDLGATDAVPETIEASLQLSEAALVDMGVAAGHVIASVHEKRDEFRKLLNEKRPDGRERRAIRRPLKRQ</sequence>
<evidence type="ECO:0000256" key="8">
    <source>
        <dbReference type="ARBA" id="ARBA00023065"/>
    </source>
</evidence>
<dbReference type="Gene3D" id="1.20.1530.20">
    <property type="match status" value="1"/>
</dbReference>
<feature type="transmembrane region" description="Helical" evidence="11">
    <location>
        <begin position="288"/>
        <end position="306"/>
    </location>
</feature>
<dbReference type="Pfam" id="PF02254">
    <property type="entry name" value="TrkA_N"/>
    <property type="match status" value="1"/>
</dbReference>
<evidence type="ECO:0000256" key="10">
    <source>
        <dbReference type="SAM" id="MobiDB-lite"/>
    </source>
</evidence>
<evidence type="ECO:0000256" key="9">
    <source>
        <dbReference type="ARBA" id="ARBA00023136"/>
    </source>
</evidence>
<feature type="transmembrane region" description="Helical" evidence="11">
    <location>
        <begin position="101"/>
        <end position="123"/>
    </location>
</feature>
<evidence type="ECO:0000256" key="6">
    <source>
        <dbReference type="ARBA" id="ARBA00022958"/>
    </source>
</evidence>
<evidence type="ECO:0000256" key="1">
    <source>
        <dbReference type="ARBA" id="ARBA00004127"/>
    </source>
</evidence>
<feature type="transmembrane region" description="Helical" evidence="11">
    <location>
        <begin position="74"/>
        <end position="92"/>
    </location>
</feature>
<feature type="domain" description="RCK N-terminal" evidence="12">
    <location>
        <begin position="416"/>
        <end position="533"/>
    </location>
</feature>
<feature type="transmembrane region" description="Helical" evidence="11">
    <location>
        <begin position="346"/>
        <end position="366"/>
    </location>
</feature>
<dbReference type="PROSITE" id="PS51201">
    <property type="entry name" value="RCK_N"/>
    <property type="match status" value="1"/>
</dbReference>
<feature type="region of interest" description="Disordered" evidence="10">
    <location>
        <begin position="573"/>
        <end position="592"/>
    </location>
</feature>
<feature type="compositionally biased region" description="Basic residues" evidence="10">
    <location>
        <begin position="583"/>
        <end position="592"/>
    </location>
</feature>
<keyword evidence="5 11" id="KW-0812">Transmembrane</keyword>
<gene>
    <name evidence="13" type="ORF">D3273_07740</name>
</gene>
<feature type="transmembrane region" description="Helical" evidence="11">
    <location>
        <begin position="12"/>
        <end position="28"/>
    </location>
</feature>
<dbReference type="InterPro" id="IPR003148">
    <property type="entry name" value="RCK_N"/>
</dbReference>
<feature type="compositionally biased region" description="Basic and acidic residues" evidence="10">
    <location>
        <begin position="573"/>
        <end position="582"/>
    </location>
</feature>
<evidence type="ECO:0000256" key="11">
    <source>
        <dbReference type="SAM" id="Phobius"/>
    </source>
</evidence>
<proteinExistence type="predicted"/>
<feature type="transmembrane region" description="Helical" evidence="11">
    <location>
        <begin position="372"/>
        <end position="391"/>
    </location>
</feature>
<dbReference type="GO" id="GO:0012505">
    <property type="term" value="C:endomembrane system"/>
    <property type="evidence" value="ECO:0007669"/>
    <property type="project" value="UniProtKB-SubCell"/>
</dbReference>
<dbReference type="InterPro" id="IPR038770">
    <property type="entry name" value="Na+/solute_symporter_sf"/>
</dbReference>
<keyword evidence="4" id="KW-0633">Potassium transport</keyword>
<feature type="transmembrane region" description="Helical" evidence="11">
    <location>
        <begin position="35"/>
        <end position="54"/>
    </location>
</feature>
<dbReference type="InterPro" id="IPR006153">
    <property type="entry name" value="Cation/H_exchanger_TM"/>
</dbReference>
<dbReference type="AlphaFoldDB" id="A0A4Q2U7E5"/>
<evidence type="ECO:0000313" key="13">
    <source>
        <dbReference type="EMBL" id="RYC32613.1"/>
    </source>
</evidence>
<feature type="transmembrane region" description="Helical" evidence="11">
    <location>
        <begin position="222"/>
        <end position="244"/>
    </location>
</feature>
<feature type="transmembrane region" description="Helical" evidence="11">
    <location>
        <begin position="191"/>
        <end position="215"/>
    </location>
</feature>
<keyword evidence="7 11" id="KW-1133">Transmembrane helix</keyword>
<evidence type="ECO:0000313" key="14">
    <source>
        <dbReference type="Proteomes" id="UP000290759"/>
    </source>
</evidence>
<keyword evidence="3" id="KW-0050">Antiport</keyword>
<keyword evidence="14" id="KW-1185">Reference proteome</keyword>
<dbReference type="OrthoDB" id="9781411at2"/>
<dbReference type="GO" id="GO:0005886">
    <property type="term" value="C:plasma membrane"/>
    <property type="evidence" value="ECO:0007669"/>
    <property type="project" value="TreeGrafter"/>
</dbReference>
<reference evidence="13 14" key="2">
    <citation type="submission" date="2019-02" db="EMBL/GenBank/DDBJ databases">
        <title>'Lichenibacterium ramalinii' gen. nov. sp. nov., 'Lichenibacterium minor' gen. nov. sp. nov.</title>
        <authorList>
            <person name="Pankratov T."/>
        </authorList>
    </citation>
    <scope>NUCLEOTIDE SEQUENCE [LARGE SCALE GENOMIC DNA]</scope>
    <source>
        <strain evidence="13 14">RmlP026</strain>
    </source>
</reference>
<feature type="transmembrane region" description="Helical" evidence="11">
    <location>
        <begin position="250"/>
        <end position="268"/>
    </location>
</feature>